<organism evidence="2 3">
    <name type="scientific">Gymnopus androsaceus JB14</name>
    <dbReference type="NCBI Taxonomy" id="1447944"/>
    <lineage>
        <taxon>Eukaryota</taxon>
        <taxon>Fungi</taxon>
        <taxon>Dikarya</taxon>
        <taxon>Basidiomycota</taxon>
        <taxon>Agaricomycotina</taxon>
        <taxon>Agaricomycetes</taxon>
        <taxon>Agaricomycetidae</taxon>
        <taxon>Agaricales</taxon>
        <taxon>Marasmiineae</taxon>
        <taxon>Omphalotaceae</taxon>
        <taxon>Gymnopus</taxon>
    </lineage>
</organism>
<evidence type="ECO:0000256" key="1">
    <source>
        <dbReference type="SAM" id="MobiDB-lite"/>
    </source>
</evidence>
<sequence length="218" mass="23982">MSVRIHAKVKVHGATFAPRNRSEANARVVFETKGSDESSAVWRGTTLITVLATVAADIKETISHSYSVIAGVGSPAGIDVGDSSQWRQRKRAERMSNSSTYDNSTSSEASRPSSPPRRGVNNGLSPNLQVVTNGKNSLVGRPPTVIHQPRVNRIGDKQEKAWGWEEQDLGGVMDIHNWTLPTYVSYVYTSAIRIVRLRECDMASGAVDDEYSPCRLYY</sequence>
<dbReference type="AlphaFoldDB" id="A0A6A4GHU3"/>
<protein>
    <submittedName>
        <fullName evidence="2">Uncharacterized protein</fullName>
    </submittedName>
</protein>
<evidence type="ECO:0000313" key="3">
    <source>
        <dbReference type="Proteomes" id="UP000799118"/>
    </source>
</evidence>
<keyword evidence="3" id="KW-1185">Reference proteome</keyword>
<gene>
    <name evidence="2" type="ORF">BT96DRAFT_1007441</name>
</gene>
<feature type="compositionally biased region" description="Low complexity" evidence="1">
    <location>
        <begin position="96"/>
        <end position="118"/>
    </location>
</feature>
<reference evidence="2" key="1">
    <citation type="journal article" date="2019" name="Environ. Microbiol.">
        <title>Fungal ecological strategies reflected in gene transcription - a case study of two litter decomposers.</title>
        <authorList>
            <person name="Barbi F."/>
            <person name="Kohler A."/>
            <person name="Barry K."/>
            <person name="Baskaran P."/>
            <person name="Daum C."/>
            <person name="Fauchery L."/>
            <person name="Ihrmark K."/>
            <person name="Kuo A."/>
            <person name="LaButti K."/>
            <person name="Lipzen A."/>
            <person name="Morin E."/>
            <person name="Grigoriev I.V."/>
            <person name="Henrissat B."/>
            <person name="Lindahl B."/>
            <person name="Martin F."/>
        </authorList>
    </citation>
    <scope>NUCLEOTIDE SEQUENCE</scope>
    <source>
        <strain evidence="2">JB14</strain>
    </source>
</reference>
<feature type="region of interest" description="Disordered" evidence="1">
    <location>
        <begin position="78"/>
        <end position="127"/>
    </location>
</feature>
<accession>A0A6A4GHU3</accession>
<proteinExistence type="predicted"/>
<dbReference type="EMBL" id="ML770040">
    <property type="protein sequence ID" value="KAE9385048.1"/>
    <property type="molecule type" value="Genomic_DNA"/>
</dbReference>
<evidence type="ECO:0000313" key="2">
    <source>
        <dbReference type="EMBL" id="KAE9385048.1"/>
    </source>
</evidence>
<dbReference type="Proteomes" id="UP000799118">
    <property type="component" value="Unassembled WGS sequence"/>
</dbReference>
<name>A0A6A4GHU3_9AGAR</name>